<dbReference type="Pfam" id="PF24626">
    <property type="entry name" value="SH3_Tf2-1"/>
    <property type="match status" value="1"/>
</dbReference>
<dbReference type="PANTHER" id="PTHR46148">
    <property type="entry name" value="CHROMO DOMAIN-CONTAINING PROTEIN"/>
    <property type="match status" value="1"/>
</dbReference>
<comment type="caution">
    <text evidence="2">The sequence shown here is derived from an EMBL/GenBank/DDBJ whole genome shotgun (WGS) entry which is preliminary data.</text>
</comment>
<keyword evidence="3" id="KW-1185">Reference proteome</keyword>
<evidence type="ECO:0000259" key="1">
    <source>
        <dbReference type="Pfam" id="PF24626"/>
    </source>
</evidence>
<evidence type="ECO:0000313" key="2">
    <source>
        <dbReference type="EMBL" id="KAD4384660.1"/>
    </source>
</evidence>
<dbReference type="Proteomes" id="UP000326396">
    <property type="component" value="Linkage Group LG3"/>
</dbReference>
<name>A0A5N6N4M6_9ASTR</name>
<protein>
    <recommendedName>
        <fullName evidence="1">Tf2-1-like SH3-like domain-containing protein</fullName>
    </recommendedName>
</protein>
<organism evidence="2 3">
    <name type="scientific">Mikania micrantha</name>
    <name type="common">bitter vine</name>
    <dbReference type="NCBI Taxonomy" id="192012"/>
    <lineage>
        <taxon>Eukaryota</taxon>
        <taxon>Viridiplantae</taxon>
        <taxon>Streptophyta</taxon>
        <taxon>Embryophyta</taxon>
        <taxon>Tracheophyta</taxon>
        <taxon>Spermatophyta</taxon>
        <taxon>Magnoliopsida</taxon>
        <taxon>eudicotyledons</taxon>
        <taxon>Gunneridae</taxon>
        <taxon>Pentapetalae</taxon>
        <taxon>asterids</taxon>
        <taxon>campanulids</taxon>
        <taxon>Asterales</taxon>
        <taxon>Asteraceae</taxon>
        <taxon>Asteroideae</taxon>
        <taxon>Heliantheae alliance</taxon>
        <taxon>Eupatorieae</taxon>
        <taxon>Mikania</taxon>
    </lineage>
</organism>
<sequence length="274" mass="31752">MALVGKVAYRLDLLDELSGIHPTFHVSHLRKCLADDVAYVPLNDIEVDEKLNYIEEPVAIVDTKGKQSRNKMIRQVKVQWKHRKGSETTWETEDEMKRLYPHLFETVLVLYDEHELDPVGAQFHLDIDQVFLRYHSECEKVRKGRKLADCALLSSEVLYRYELPTSVGRHRVLWKHKPVDKPVDCVSPVQLKKSYACMSCQLRLVGIDLDSSQGKLFCYVYHTNRIDENIVSSVPFTWKVVLLCLHIDLVNENVVYSVTHHYKDNDVTVIFLGS</sequence>
<proteinExistence type="predicted"/>
<dbReference type="AlphaFoldDB" id="A0A5N6N4M6"/>
<dbReference type="PANTHER" id="PTHR46148:SF57">
    <property type="entry name" value="OS12G0499874 PROTEIN"/>
    <property type="match status" value="1"/>
</dbReference>
<dbReference type="InterPro" id="IPR016197">
    <property type="entry name" value="Chromo-like_dom_sf"/>
</dbReference>
<dbReference type="EMBL" id="SZYD01000013">
    <property type="protein sequence ID" value="KAD4384660.1"/>
    <property type="molecule type" value="Genomic_DNA"/>
</dbReference>
<dbReference type="SUPFAM" id="SSF54160">
    <property type="entry name" value="Chromo domain-like"/>
    <property type="match status" value="1"/>
</dbReference>
<dbReference type="InterPro" id="IPR056924">
    <property type="entry name" value="SH3_Tf2-1"/>
</dbReference>
<reference evidence="2 3" key="1">
    <citation type="submission" date="2019-05" db="EMBL/GenBank/DDBJ databases">
        <title>Mikania micrantha, genome provides insights into the molecular mechanism of rapid growth.</title>
        <authorList>
            <person name="Liu B."/>
        </authorList>
    </citation>
    <scope>NUCLEOTIDE SEQUENCE [LARGE SCALE GENOMIC DNA]</scope>
    <source>
        <strain evidence="2">NLD-2019</strain>
        <tissue evidence="2">Leaf</tissue>
    </source>
</reference>
<accession>A0A5N6N4M6</accession>
<gene>
    <name evidence="2" type="ORF">E3N88_24828</name>
</gene>
<dbReference type="OrthoDB" id="1939135at2759"/>
<evidence type="ECO:0000313" key="3">
    <source>
        <dbReference type="Proteomes" id="UP000326396"/>
    </source>
</evidence>
<feature type="domain" description="Tf2-1-like SH3-like" evidence="1">
    <location>
        <begin position="4"/>
        <end position="32"/>
    </location>
</feature>